<dbReference type="GeneID" id="6068943"/>
<dbReference type="HOGENOM" id="CLU_018354_4_4_1"/>
<dbReference type="KEGG" id="lbc:LACBIDRAFT_228706"/>
<evidence type="ECO:0000256" key="4">
    <source>
        <dbReference type="ARBA" id="ARBA00022827"/>
    </source>
</evidence>
<feature type="chain" id="PRO_5002748258" evidence="6">
    <location>
        <begin position="18"/>
        <end position="589"/>
    </location>
</feature>
<dbReference type="InterPro" id="IPR036318">
    <property type="entry name" value="FAD-bd_PCMH-like_sf"/>
</dbReference>
<organism evidence="9">
    <name type="scientific">Laccaria bicolor (strain S238N-H82 / ATCC MYA-4686)</name>
    <name type="common">Bicoloured deceiver</name>
    <name type="synonym">Laccaria laccata var. bicolor</name>
    <dbReference type="NCBI Taxonomy" id="486041"/>
    <lineage>
        <taxon>Eukaryota</taxon>
        <taxon>Fungi</taxon>
        <taxon>Dikarya</taxon>
        <taxon>Basidiomycota</taxon>
        <taxon>Agaricomycotina</taxon>
        <taxon>Agaricomycetes</taxon>
        <taxon>Agaricomycetidae</taxon>
        <taxon>Agaricales</taxon>
        <taxon>Agaricineae</taxon>
        <taxon>Hydnangiaceae</taxon>
        <taxon>Laccaria</taxon>
    </lineage>
</organism>
<dbReference type="InterPro" id="IPR016169">
    <property type="entry name" value="FAD-bd_PCMH_sub2"/>
</dbReference>
<evidence type="ECO:0000256" key="1">
    <source>
        <dbReference type="ARBA" id="ARBA00001974"/>
    </source>
</evidence>
<feature type="signal peptide" evidence="6">
    <location>
        <begin position="1"/>
        <end position="17"/>
    </location>
</feature>
<sequence>MSTRLLLLLLLVNAAIAWQKCKTLPGDPSFPSPDTWASFAKNLSQPLVSNQLPLGAPCHKTSPAYDPQACAAVTAQQFSHTFLAASPNGIQWTNYMELVANDTVQQCVFDPQPDATCYQGRVPSYSINVSTVADVQHTIRFATTHNLHLVVKNNGHENLGRMFGYGSVELFMHNLQDYTFTDSFVPEGAPSGTAGQTVTIDSGVQWGTLYSLASQNNRTVAGGIGAGGTVGAGAGWPLGGGHSILSPYYGLGVDNVLQFSVVLPNASFVVTNQYQYPDLFWALRGGGGPNFGVVLKTTFRTHPNPPYTAAFYAATASSNSSYFQLLETFNKHHNSIADSGWAGFWPFQDQTLYLTLIAQGAPTFNTTANSTLQSFISDSAAIPGVNITLNKQIVYSDFEDWYYNNFINSTNGFGFNYTVGDAGGLRITVSSWLIPRDVFDNNATALAEAWMGIPASLLICCHSLVGGGAVAQGDPDSAAVTPAWRTTISDMTIANAWAENATVAEIQAIKQGVYDQIQPLRALAPVPLGGQYINEPDDLEVDWQGAYWGRHYPRLLALKKIIDPNDLFIVYKGVNSESWDANVVCKTLP</sequence>
<dbReference type="Pfam" id="PF08031">
    <property type="entry name" value="BBE"/>
    <property type="match status" value="1"/>
</dbReference>
<dbReference type="SUPFAM" id="SSF56176">
    <property type="entry name" value="FAD-binding/transporter-associated domain-like"/>
    <property type="match status" value="1"/>
</dbReference>
<comment type="cofactor">
    <cofactor evidence="1">
        <name>FAD</name>
        <dbReference type="ChEBI" id="CHEBI:57692"/>
    </cofactor>
</comment>
<dbReference type="Pfam" id="PF01565">
    <property type="entry name" value="FAD_binding_4"/>
    <property type="match status" value="1"/>
</dbReference>
<dbReference type="Proteomes" id="UP000001194">
    <property type="component" value="Unassembled WGS sequence"/>
</dbReference>
<keyword evidence="6" id="KW-0732">Signal</keyword>
<accession>B0CQE9</accession>
<evidence type="ECO:0000313" key="8">
    <source>
        <dbReference type="EMBL" id="EDR16192.1"/>
    </source>
</evidence>
<feature type="domain" description="FAD-binding PCMH-type" evidence="7">
    <location>
        <begin position="118"/>
        <end position="304"/>
    </location>
</feature>
<keyword evidence="4" id="KW-0274">FAD</keyword>
<dbReference type="PANTHER" id="PTHR42973">
    <property type="entry name" value="BINDING OXIDOREDUCTASE, PUTATIVE (AFU_ORTHOLOGUE AFUA_1G17690)-RELATED"/>
    <property type="match status" value="1"/>
</dbReference>
<dbReference type="PROSITE" id="PS51387">
    <property type="entry name" value="FAD_PCMH"/>
    <property type="match status" value="1"/>
</dbReference>
<dbReference type="OrthoDB" id="9983560at2759"/>
<evidence type="ECO:0000259" key="7">
    <source>
        <dbReference type="PROSITE" id="PS51387"/>
    </source>
</evidence>
<evidence type="ECO:0000256" key="2">
    <source>
        <dbReference type="ARBA" id="ARBA00005466"/>
    </source>
</evidence>
<dbReference type="GO" id="GO:0071949">
    <property type="term" value="F:FAD binding"/>
    <property type="evidence" value="ECO:0007669"/>
    <property type="project" value="InterPro"/>
</dbReference>
<dbReference type="AlphaFoldDB" id="B0CQE9"/>
<proteinExistence type="inferred from homology"/>
<reference evidence="8 9" key="1">
    <citation type="journal article" date="2008" name="Nature">
        <title>The genome of Laccaria bicolor provides insights into mycorrhizal symbiosis.</title>
        <authorList>
            <person name="Martin F."/>
            <person name="Aerts A."/>
            <person name="Ahren D."/>
            <person name="Brun A."/>
            <person name="Danchin E.G.J."/>
            <person name="Duchaussoy F."/>
            <person name="Gibon J."/>
            <person name="Kohler A."/>
            <person name="Lindquist E."/>
            <person name="Pereda V."/>
            <person name="Salamov A."/>
            <person name="Shapiro H.J."/>
            <person name="Wuyts J."/>
            <person name="Blaudez D."/>
            <person name="Buee M."/>
            <person name="Brokstein P."/>
            <person name="Canbaeck B."/>
            <person name="Cohen D."/>
            <person name="Courty P.E."/>
            <person name="Coutinho P.M."/>
            <person name="Delaruelle C."/>
            <person name="Detter J.C."/>
            <person name="Deveau A."/>
            <person name="DiFazio S."/>
            <person name="Duplessis S."/>
            <person name="Fraissinet-Tachet L."/>
            <person name="Lucic E."/>
            <person name="Frey-Klett P."/>
            <person name="Fourrey C."/>
            <person name="Feussner I."/>
            <person name="Gay G."/>
            <person name="Grimwood J."/>
            <person name="Hoegger P.J."/>
            <person name="Jain P."/>
            <person name="Kilaru S."/>
            <person name="Labbe J."/>
            <person name="Lin Y.C."/>
            <person name="Legue V."/>
            <person name="Le Tacon F."/>
            <person name="Marmeisse R."/>
            <person name="Melayah D."/>
            <person name="Montanini B."/>
            <person name="Muratet M."/>
            <person name="Nehls U."/>
            <person name="Niculita-Hirzel H."/>
            <person name="Oudot-Le Secq M.P."/>
            <person name="Peter M."/>
            <person name="Quesneville H."/>
            <person name="Rajashekar B."/>
            <person name="Reich M."/>
            <person name="Rouhier N."/>
            <person name="Schmutz J."/>
            <person name="Yin T."/>
            <person name="Chalot M."/>
            <person name="Henrissat B."/>
            <person name="Kuees U."/>
            <person name="Lucas S."/>
            <person name="Van de Peer Y."/>
            <person name="Podila G.K."/>
            <person name="Polle A."/>
            <person name="Pukkila P.J."/>
            <person name="Richardson P.M."/>
            <person name="Rouze P."/>
            <person name="Sanders I.R."/>
            <person name="Stajich J.E."/>
            <person name="Tunlid A."/>
            <person name="Tuskan G."/>
            <person name="Grigoriev I.V."/>
        </authorList>
    </citation>
    <scope>NUCLEOTIDE SEQUENCE [LARGE SCALE GENOMIC DNA]</scope>
    <source>
        <strain evidence="9">S238N-H82 / ATCC MYA-4686</strain>
    </source>
</reference>
<keyword evidence="3" id="KW-0285">Flavoprotein</keyword>
<keyword evidence="5" id="KW-0560">Oxidoreductase</keyword>
<dbReference type="InterPro" id="IPR016166">
    <property type="entry name" value="FAD-bd_PCMH"/>
</dbReference>
<dbReference type="InterPro" id="IPR006094">
    <property type="entry name" value="Oxid_FAD_bind_N"/>
</dbReference>
<evidence type="ECO:0000256" key="5">
    <source>
        <dbReference type="ARBA" id="ARBA00023002"/>
    </source>
</evidence>
<keyword evidence="9" id="KW-1185">Reference proteome</keyword>
<name>B0CQE9_LACBS</name>
<dbReference type="InterPro" id="IPR050416">
    <property type="entry name" value="FAD-linked_Oxidoreductase"/>
</dbReference>
<dbReference type="InterPro" id="IPR012951">
    <property type="entry name" value="BBE"/>
</dbReference>
<evidence type="ECO:0000256" key="3">
    <source>
        <dbReference type="ARBA" id="ARBA00022630"/>
    </source>
</evidence>
<dbReference type="EMBL" id="DS547091">
    <property type="protein sequence ID" value="EDR16192.1"/>
    <property type="molecule type" value="Genomic_DNA"/>
</dbReference>
<gene>
    <name evidence="8" type="ORF">LACBIDRAFT_228706</name>
</gene>
<protein>
    <submittedName>
        <fullName evidence="8">Predicted protein</fullName>
    </submittedName>
</protein>
<evidence type="ECO:0000313" key="9">
    <source>
        <dbReference type="Proteomes" id="UP000001194"/>
    </source>
</evidence>
<dbReference type="RefSeq" id="XP_001874400.1">
    <property type="nucleotide sequence ID" value="XM_001874365.1"/>
</dbReference>
<dbReference type="InParanoid" id="B0CQE9"/>
<evidence type="ECO:0000256" key="6">
    <source>
        <dbReference type="SAM" id="SignalP"/>
    </source>
</evidence>
<comment type="similarity">
    <text evidence="2">Belongs to the oxygen-dependent FAD-linked oxidoreductase family.</text>
</comment>
<dbReference type="Gene3D" id="3.30.465.10">
    <property type="match status" value="2"/>
</dbReference>
<dbReference type="PANTHER" id="PTHR42973:SF39">
    <property type="entry name" value="FAD-BINDING PCMH-TYPE DOMAIN-CONTAINING PROTEIN"/>
    <property type="match status" value="1"/>
</dbReference>
<dbReference type="GO" id="GO:0016491">
    <property type="term" value="F:oxidoreductase activity"/>
    <property type="evidence" value="ECO:0007669"/>
    <property type="project" value="UniProtKB-KW"/>
</dbReference>